<evidence type="ECO:0000313" key="9">
    <source>
        <dbReference type="EMBL" id="HCT14180.1"/>
    </source>
</evidence>
<evidence type="ECO:0008006" key="11">
    <source>
        <dbReference type="Google" id="ProtNLM"/>
    </source>
</evidence>
<evidence type="ECO:0000256" key="8">
    <source>
        <dbReference type="SAM" id="Phobius"/>
    </source>
</evidence>
<name>A0A3D4T0A8_9CORY</name>
<feature type="transmembrane region" description="Helical" evidence="8">
    <location>
        <begin position="291"/>
        <end position="309"/>
    </location>
</feature>
<keyword evidence="5 8" id="KW-1133">Transmembrane helix</keyword>
<dbReference type="AlphaFoldDB" id="A0A3D4T0A8"/>
<evidence type="ECO:0000256" key="3">
    <source>
        <dbReference type="ARBA" id="ARBA00022679"/>
    </source>
</evidence>
<protein>
    <recommendedName>
        <fullName evidence="11">DUF2029 domain-containing protein</fullName>
    </recommendedName>
</protein>
<evidence type="ECO:0000256" key="6">
    <source>
        <dbReference type="ARBA" id="ARBA00023136"/>
    </source>
</evidence>
<dbReference type="GO" id="GO:0005886">
    <property type="term" value="C:plasma membrane"/>
    <property type="evidence" value="ECO:0007669"/>
    <property type="project" value="UniProtKB-SubCell"/>
</dbReference>
<feature type="transmembrane region" description="Helical" evidence="8">
    <location>
        <begin position="82"/>
        <end position="104"/>
    </location>
</feature>
<evidence type="ECO:0000256" key="1">
    <source>
        <dbReference type="ARBA" id="ARBA00004651"/>
    </source>
</evidence>
<dbReference type="RefSeq" id="WP_273051385.1">
    <property type="nucleotide sequence ID" value="NZ_DAITTW010000092.1"/>
</dbReference>
<dbReference type="GO" id="GO:0016758">
    <property type="term" value="F:hexosyltransferase activity"/>
    <property type="evidence" value="ECO:0007669"/>
    <property type="project" value="InterPro"/>
</dbReference>
<evidence type="ECO:0000256" key="4">
    <source>
        <dbReference type="ARBA" id="ARBA00022692"/>
    </source>
</evidence>
<organism evidence="9 10">
    <name type="scientific">Corynebacterium nuruki</name>
    <dbReference type="NCBI Taxonomy" id="1032851"/>
    <lineage>
        <taxon>Bacteria</taxon>
        <taxon>Bacillati</taxon>
        <taxon>Actinomycetota</taxon>
        <taxon>Actinomycetes</taxon>
        <taxon>Mycobacteriales</taxon>
        <taxon>Corynebacteriaceae</taxon>
        <taxon>Corynebacterium</taxon>
    </lineage>
</organism>
<keyword evidence="4 8" id="KW-0812">Transmembrane</keyword>
<dbReference type="EMBL" id="DQID01000142">
    <property type="protein sequence ID" value="HCT14180.1"/>
    <property type="molecule type" value="Genomic_DNA"/>
</dbReference>
<evidence type="ECO:0000313" key="10">
    <source>
        <dbReference type="Proteomes" id="UP000261739"/>
    </source>
</evidence>
<dbReference type="InterPro" id="IPR018584">
    <property type="entry name" value="GT87"/>
</dbReference>
<comment type="caution">
    <text evidence="9">The sequence shown here is derived from an EMBL/GenBank/DDBJ whole genome shotgun (WGS) entry which is preliminary data.</text>
</comment>
<keyword evidence="3" id="KW-0808">Transferase</keyword>
<evidence type="ECO:0000256" key="2">
    <source>
        <dbReference type="ARBA" id="ARBA00022475"/>
    </source>
</evidence>
<evidence type="ECO:0000256" key="5">
    <source>
        <dbReference type="ARBA" id="ARBA00022989"/>
    </source>
</evidence>
<dbReference type="STRING" id="863239.GCA_000213935_00378"/>
<reference evidence="9 10" key="1">
    <citation type="journal article" date="2018" name="Nat. Biotechnol.">
        <title>A standardized bacterial taxonomy based on genome phylogeny substantially revises the tree of life.</title>
        <authorList>
            <person name="Parks D.H."/>
            <person name="Chuvochina M."/>
            <person name="Waite D.W."/>
            <person name="Rinke C."/>
            <person name="Skarshewski A."/>
            <person name="Chaumeil P.A."/>
            <person name="Hugenholtz P."/>
        </authorList>
    </citation>
    <scope>NUCLEOTIDE SEQUENCE [LARGE SCALE GENOMIC DNA]</scope>
    <source>
        <strain evidence="9">UBA11247</strain>
    </source>
</reference>
<keyword evidence="2" id="KW-1003">Cell membrane</keyword>
<comment type="subcellular location">
    <subcellularLocation>
        <location evidence="1">Cell membrane</location>
        <topology evidence="1">Multi-pass membrane protein</topology>
    </subcellularLocation>
</comment>
<dbReference type="Pfam" id="PF09594">
    <property type="entry name" value="GT87"/>
    <property type="match status" value="1"/>
</dbReference>
<feature type="transmembrane region" description="Helical" evidence="8">
    <location>
        <begin position="110"/>
        <end position="129"/>
    </location>
</feature>
<accession>A0A3D4T0A8</accession>
<dbReference type="Proteomes" id="UP000261739">
    <property type="component" value="Unassembled WGS sequence"/>
</dbReference>
<feature type="transmembrane region" description="Helical" evidence="8">
    <location>
        <begin position="208"/>
        <end position="227"/>
    </location>
</feature>
<sequence>MLRTVVRTVSTLAACAGWVVALLIQLSLLDRHRPMIITDVHYYYRVLTGVWGGDLGEYPVVGLWPVHLLLGLTRSAGGDEDWFTTAFSVMCAVCSAVFTLWLLWHDPSPWCPAAWFWVLYSGCAGPIILTRLDLFPGLLVAAAAALLFARNRAGRSRGSSGSGGSGSAVQTVAAVLLAVATAAKLWPGVLAAGLVGRWRHLSTWARTAGFLAALAVVAGLVAVASGADRLTSPLDYQTDRGLQVESVSATPLVLAAALGHQDGRWHIGQAPSKSIEITGPWESTMVTVADVGLIVVLVAAAGTALWRLFRGGWTPQRTLSFWAALVMTVIVTDKVLSPQYLVWITPLLAVGLTVSRRPSLRIAALLTVVVALLTTLVFPVNYDGLLADGGPELLPAVLLTVRNVLLLLVTAVCLRWAMARDR</sequence>
<keyword evidence="6 8" id="KW-0472">Membrane</keyword>
<feature type="transmembrane region" description="Helical" evidence="8">
    <location>
        <begin position="362"/>
        <end position="382"/>
    </location>
</feature>
<proteinExistence type="inferred from homology"/>
<evidence type="ECO:0000256" key="7">
    <source>
        <dbReference type="ARBA" id="ARBA00024033"/>
    </source>
</evidence>
<gene>
    <name evidence="9" type="ORF">DIW82_05115</name>
</gene>
<feature type="transmembrane region" description="Helical" evidence="8">
    <location>
        <begin position="394"/>
        <end position="417"/>
    </location>
</feature>
<feature type="transmembrane region" description="Helical" evidence="8">
    <location>
        <begin position="173"/>
        <end position="196"/>
    </location>
</feature>
<feature type="transmembrane region" description="Helical" evidence="8">
    <location>
        <begin position="6"/>
        <end position="29"/>
    </location>
</feature>
<comment type="similarity">
    <text evidence="7">Belongs to the glycosyltransferase 87 family.</text>
</comment>